<evidence type="ECO:0000256" key="10">
    <source>
        <dbReference type="ARBA" id="ARBA00023077"/>
    </source>
</evidence>
<dbReference type="Gene3D" id="2.170.130.10">
    <property type="entry name" value="TonB-dependent receptor, plug domain"/>
    <property type="match status" value="1"/>
</dbReference>
<keyword evidence="8" id="KW-0408">Iron</keyword>
<dbReference type="NCBIfam" id="TIGR01783">
    <property type="entry name" value="TonB-siderophor"/>
    <property type="match status" value="1"/>
</dbReference>
<dbReference type="Proteomes" id="UP000199239">
    <property type="component" value="Unassembled WGS sequence"/>
</dbReference>
<keyword evidence="3 14" id="KW-0813">Transport</keyword>
<evidence type="ECO:0000256" key="5">
    <source>
        <dbReference type="ARBA" id="ARBA00022496"/>
    </source>
</evidence>
<sequence>MTYFDIRQSLRLPTRPKLLCQTALVSLAATFPAHAQEDVIDLLPIVVENELAYSGEIDGYLALATETGVKSGVPLAEVPQSISVVTSTELESRAPRQVEDSIAYVPGVLPSTWGMDNRFDQFALRGFDMGSSSLYRDGLPQKVLNFSGFTTDPYMIERVDVLRGPAGVLYGSNDAGGMVNLVTKRPVFGRLAEGNIGFDSNGSALVGFDWSNVINEEGTVAARLTGMVRNGETEVDRSADDRSFLAGGLTWAPTDNTSLTILGHIQKDSLTPLIFAPVNGEDIDSAWGTVPEGYNLKQSAYNHFDTEQETIGWEFTHSFAPNLTFNQSFRYAHQKTDYAQLDYSSASASGLKYYAFINDEDAETFGIDNHLKWTTPFGAAKNTLTVGLDHQTSRYNVTQYLDNTKYTVPYSNPNLDFAVADPALGSRKSTEYGETGFYLQDHLDLGTGTKVTMGLRHSRFDTTIDDLVASTQSSQKNEATTGMIGVTHEFANGMTPYLSYTEGFTQNVGKTFAGDVLDPSESTQWEAGLRYQPSANLMLSAAVFDLSKTNVKEYDTRDTTWSSFTQTGEVRSRGLELEARGRLNEAVEGVFSYAYLDSKVSKSSNTALVDNHNSMAPPHQLALWFDYDAASFVQGLTVGAGVRYVSSFYATQTNGRKTDGYALADLSLSYEMSEMTLNLDVNNLFDKDYEGLCYDSYGCTKGQGRVISLSLSREF</sequence>
<evidence type="ECO:0000256" key="14">
    <source>
        <dbReference type="PROSITE-ProRule" id="PRU01360"/>
    </source>
</evidence>
<dbReference type="GO" id="GO:0015344">
    <property type="term" value="F:siderophore uptake transmembrane transporter activity"/>
    <property type="evidence" value="ECO:0007669"/>
    <property type="project" value="TreeGrafter"/>
</dbReference>
<dbReference type="FunFam" id="2.170.130.10:FF:000001">
    <property type="entry name" value="Catecholate siderophore TonB-dependent receptor"/>
    <property type="match status" value="1"/>
</dbReference>
<feature type="domain" description="TonB-dependent receptor plug" evidence="18">
    <location>
        <begin position="75"/>
        <end position="177"/>
    </location>
</feature>
<feature type="chain" id="PRO_5011625091" evidence="16">
    <location>
        <begin position="36"/>
        <end position="715"/>
    </location>
</feature>
<evidence type="ECO:0000256" key="12">
    <source>
        <dbReference type="ARBA" id="ARBA00023170"/>
    </source>
</evidence>
<dbReference type="InterPro" id="IPR010105">
    <property type="entry name" value="TonB_sidphr_rcpt"/>
</dbReference>
<gene>
    <name evidence="19" type="ORF">SAMN04488040_2624</name>
</gene>
<reference evidence="20" key="1">
    <citation type="submission" date="2016-10" db="EMBL/GenBank/DDBJ databases">
        <authorList>
            <person name="Varghese N."/>
            <person name="Submissions S."/>
        </authorList>
    </citation>
    <scope>NUCLEOTIDE SEQUENCE [LARGE SCALE GENOMIC DNA]</scope>
    <source>
        <strain evidence="20">DSM 23422</strain>
    </source>
</reference>
<keyword evidence="20" id="KW-1185">Reference proteome</keyword>
<evidence type="ECO:0000256" key="16">
    <source>
        <dbReference type="SAM" id="SignalP"/>
    </source>
</evidence>
<dbReference type="AlphaFoldDB" id="A0A1I6UBQ0"/>
<name>A0A1I6UBQ0_9RHOB</name>
<dbReference type="PANTHER" id="PTHR32552:SF68">
    <property type="entry name" value="FERRICHROME OUTER MEMBRANE TRANSPORTER_PHAGE RECEPTOR"/>
    <property type="match status" value="1"/>
</dbReference>
<evidence type="ECO:0000256" key="13">
    <source>
        <dbReference type="ARBA" id="ARBA00023237"/>
    </source>
</evidence>
<comment type="similarity">
    <text evidence="2 14 15">Belongs to the TonB-dependent receptor family.</text>
</comment>
<evidence type="ECO:0000313" key="20">
    <source>
        <dbReference type="Proteomes" id="UP000199239"/>
    </source>
</evidence>
<accession>A0A1I6UBQ0</accession>
<dbReference type="SUPFAM" id="SSF56935">
    <property type="entry name" value="Porins"/>
    <property type="match status" value="1"/>
</dbReference>
<keyword evidence="7 16" id="KW-0732">Signal</keyword>
<evidence type="ECO:0000256" key="6">
    <source>
        <dbReference type="ARBA" id="ARBA00022692"/>
    </source>
</evidence>
<dbReference type="CDD" id="cd01347">
    <property type="entry name" value="ligand_gated_channel"/>
    <property type="match status" value="1"/>
</dbReference>
<dbReference type="Pfam" id="PF00593">
    <property type="entry name" value="TonB_dep_Rec_b-barrel"/>
    <property type="match status" value="1"/>
</dbReference>
<dbReference type="InterPro" id="IPR037066">
    <property type="entry name" value="Plug_dom_sf"/>
</dbReference>
<keyword evidence="9" id="KW-0406">Ion transport</keyword>
<evidence type="ECO:0000256" key="7">
    <source>
        <dbReference type="ARBA" id="ARBA00022729"/>
    </source>
</evidence>
<organism evidence="19 20">
    <name type="scientific">Sulfitobacter marinus</name>
    <dbReference type="NCBI Taxonomy" id="394264"/>
    <lineage>
        <taxon>Bacteria</taxon>
        <taxon>Pseudomonadati</taxon>
        <taxon>Pseudomonadota</taxon>
        <taxon>Alphaproteobacteria</taxon>
        <taxon>Rhodobacterales</taxon>
        <taxon>Roseobacteraceae</taxon>
        <taxon>Sulfitobacter</taxon>
    </lineage>
</organism>
<evidence type="ECO:0000256" key="8">
    <source>
        <dbReference type="ARBA" id="ARBA00023004"/>
    </source>
</evidence>
<evidence type="ECO:0000259" key="17">
    <source>
        <dbReference type="Pfam" id="PF00593"/>
    </source>
</evidence>
<dbReference type="InterPro" id="IPR012910">
    <property type="entry name" value="Plug_dom"/>
</dbReference>
<protein>
    <submittedName>
        <fullName evidence="19">Iron complex outermembrane recepter protein</fullName>
    </submittedName>
</protein>
<dbReference type="PROSITE" id="PS52016">
    <property type="entry name" value="TONB_DEPENDENT_REC_3"/>
    <property type="match status" value="1"/>
</dbReference>
<keyword evidence="12" id="KW-0675">Receptor</keyword>
<dbReference type="InterPro" id="IPR000531">
    <property type="entry name" value="Beta-barrel_TonB"/>
</dbReference>
<evidence type="ECO:0000256" key="4">
    <source>
        <dbReference type="ARBA" id="ARBA00022452"/>
    </source>
</evidence>
<keyword evidence="13 14" id="KW-0998">Cell outer membrane</keyword>
<evidence type="ECO:0000256" key="2">
    <source>
        <dbReference type="ARBA" id="ARBA00009810"/>
    </source>
</evidence>
<evidence type="ECO:0000256" key="11">
    <source>
        <dbReference type="ARBA" id="ARBA00023136"/>
    </source>
</evidence>
<dbReference type="GO" id="GO:0015891">
    <property type="term" value="P:siderophore transport"/>
    <property type="evidence" value="ECO:0007669"/>
    <property type="project" value="InterPro"/>
</dbReference>
<evidence type="ECO:0000256" key="15">
    <source>
        <dbReference type="RuleBase" id="RU003357"/>
    </source>
</evidence>
<keyword evidence="10 15" id="KW-0798">TonB box</keyword>
<dbReference type="GO" id="GO:0009279">
    <property type="term" value="C:cell outer membrane"/>
    <property type="evidence" value="ECO:0007669"/>
    <property type="project" value="UniProtKB-SubCell"/>
</dbReference>
<evidence type="ECO:0000313" key="19">
    <source>
        <dbReference type="EMBL" id="SFS98824.1"/>
    </source>
</evidence>
<keyword evidence="4 14" id="KW-1134">Transmembrane beta strand</keyword>
<feature type="domain" description="TonB-dependent receptor-like beta-barrel" evidence="17">
    <location>
        <begin position="290"/>
        <end position="684"/>
    </location>
</feature>
<feature type="signal peptide" evidence="16">
    <location>
        <begin position="1"/>
        <end position="35"/>
    </location>
</feature>
<evidence type="ECO:0000259" key="18">
    <source>
        <dbReference type="Pfam" id="PF07715"/>
    </source>
</evidence>
<keyword evidence="5" id="KW-0410">Iron transport</keyword>
<dbReference type="InterPro" id="IPR039426">
    <property type="entry name" value="TonB-dep_rcpt-like"/>
</dbReference>
<dbReference type="EMBL" id="FPAJ01000004">
    <property type="protein sequence ID" value="SFS98824.1"/>
    <property type="molecule type" value="Genomic_DNA"/>
</dbReference>
<evidence type="ECO:0000256" key="1">
    <source>
        <dbReference type="ARBA" id="ARBA00004571"/>
    </source>
</evidence>
<evidence type="ECO:0000256" key="9">
    <source>
        <dbReference type="ARBA" id="ARBA00023065"/>
    </source>
</evidence>
<keyword evidence="6 14" id="KW-0812">Transmembrane</keyword>
<dbReference type="Pfam" id="PF07715">
    <property type="entry name" value="Plug"/>
    <property type="match status" value="1"/>
</dbReference>
<evidence type="ECO:0000256" key="3">
    <source>
        <dbReference type="ARBA" id="ARBA00022448"/>
    </source>
</evidence>
<dbReference type="PANTHER" id="PTHR32552">
    <property type="entry name" value="FERRICHROME IRON RECEPTOR-RELATED"/>
    <property type="match status" value="1"/>
</dbReference>
<proteinExistence type="inferred from homology"/>
<comment type="subcellular location">
    <subcellularLocation>
        <location evidence="1 14">Cell outer membrane</location>
        <topology evidence="1 14">Multi-pass membrane protein</topology>
    </subcellularLocation>
</comment>
<dbReference type="RefSeq" id="WP_093916812.1">
    <property type="nucleotide sequence ID" value="NZ_FPAJ01000004.1"/>
</dbReference>
<dbReference type="GO" id="GO:0038023">
    <property type="term" value="F:signaling receptor activity"/>
    <property type="evidence" value="ECO:0007669"/>
    <property type="project" value="InterPro"/>
</dbReference>
<dbReference type="InterPro" id="IPR036942">
    <property type="entry name" value="Beta-barrel_TonB_sf"/>
</dbReference>
<dbReference type="STRING" id="394264.SAMN04488040_2624"/>
<dbReference type="OrthoDB" id="9760333at2"/>
<dbReference type="Gene3D" id="2.40.170.20">
    <property type="entry name" value="TonB-dependent receptor, beta-barrel domain"/>
    <property type="match status" value="1"/>
</dbReference>
<keyword evidence="11 14" id="KW-0472">Membrane</keyword>